<evidence type="ECO:0000256" key="2">
    <source>
        <dbReference type="ARBA" id="ARBA00007262"/>
    </source>
</evidence>
<evidence type="ECO:0000256" key="5">
    <source>
        <dbReference type="ARBA" id="ARBA00023136"/>
    </source>
</evidence>
<evidence type="ECO:0000313" key="6">
    <source>
        <dbReference type="EMBL" id="MOY40462.1"/>
    </source>
</evidence>
<dbReference type="InterPro" id="IPR038213">
    <property type="entry name" value="IFI6/IFI27-like_sf"/>
</dbReference>
<dbReference type="InterPro" id="IPR009311">
    <property type="entry name" value="IFI6/IFI27-like"/>
</dbReference>
<evidence type="ECO:0000256" key="3">
    <source>
        <dbReference type="ARBA" id="ARBA00022692"/>
    </source>
</evidence>
<evidence type="ECO:0000256" key="1">
    <source>
        <dbReference type="ARBA" id="ARBA00004141"/>
    </source>
</evidence>
<organism evidence="6">
    <name type="scientific">Ixodes scapularis</name>
    <name type="common">Black-legged tick</name>
    <name type="synonym">Deer tick</name>
    <dbReference type="NCBI Taxonomy" id="6945"/>
    <lineage>
        <taxon>Eukaryota</taxon>
        <taxon>Metazoa</taxon>
        <taxon>Ecdysozoa</taxon>
        <taxon>Arthropoda</taxon>
        <taxon>Chelicerata</taxon>
        <taxon>Arachnida</taxon>
        <taxon>Acari</taxon>
        <taxon>Parasitiformes</taxon>
        <taxon>Ixodida</taxon>
        <taxon>Ixodoidea</taxon>
        <taxon>Ixodidae</taxon>
        <taxon>Ixodinae</taxon>
        <taxon>Ixodes</taxon>
    </lineage>
</organism>
<reference evidence="6" key="1">
    <citation type="submission" date="2019-04" db="EMBL/GenBank/DDBJ databases">
        <title>An insight into the mialome of Ixodes scapularis.</title>
        <authorList>
            <person name="Ribeiro J.M."/>
            <person name="Mather T.N."/>
            <person name="Karim S."/>
        </authorList>
    </citation>
    <scope>NUCLEOTIDE SEQUENCE</scope>
</reference>
<name>A0A4D5RT19_IXOSC</name>
<comment type="subcellular location">
    <subcellularLocation>
        <location evidence="1">Membrane</location>
        <topology evidence="1">Multi-pass membrane protein</topology>
    </subcellularLocation>
</comment>
<dbReference type="PANTHER" id="PTHR16932:SF18">
    <property type="entry name" value="INTERFERON, ALPHA-INDUCIBLE PROTEIN 27-LIKE 2"/>
    <property type="match status" value="1"/>
</dbReference>
<keyword evidence="5" id="KW-0472">Membrane</keyword>
<dbReference type="Pfam" id="PF06140">
    <property type="entry name" value="Ifi-6-16"/>
    <property type="match status" value="1"/>
</dbReference>
<keyword evidence="4" id="KW-1133">Transmembrane helix</keyword>
<dbReference type="PANTHER" id="PTHR16932">
    <property type="entry name" value="INTERFERON ALPHA-INDUCIBLE PROTEIN 27"/>
    <property type="match status" value="1"/>
</dbReference>
<dbReference type="AlphaFoldDB" id="A0A4D5RT19"/>
<comment type="similarity">
    <text evidence="2">Belongs to the IFI6/IFI27 family.</text>
</comment>
<protein>
    <submittedName>
        <fullName evidence="6">Putative interferon-induced 6-16 family</fullName>
    </submittedName>
</protein>
<dbReference type="EMBL" id="GHJT01006491">
    <property type="protein sequence ID" value="MOY40462.1"/>
    <property type="molecule type" value="Transcribed_RNA"/>
</dbReference>
<sequence>MKLGAVAVGVAGAVLAAPAVLSAAGFGAAGVAAGSVAAWAQSFMGGVVVKGGAFATLQSWGAAGIPIAAKAAVATVAGAVAGYAADSDSCADNYSDNC</sequence>
<keyword evidence="3" id="KW-0812">Transmembrane</keyword>
<proteinExistence type="inferred from homology"/>
<dbReference type="Gene3D" id="6.10.110.10">
    <property type="match status" value="1"/>
</dbReference>
<evidence type="ECO:0000256" key="4">
    <source>
        <dbReference type="ARBA" id="ARBA00022989"/>
    </source>
</evidence>
<dbReference type="GO" id="GO:0016020">
    <property type="term" value="C:membrane"/>
    <property type="evidence" value="ECO:0007669"/>
    <property type="project" value="UniProtKB-SubCell"/>
</dbReference>
<accession>A0A4D5RT19</accession>